<dbReference type="Proteomes" id="UP000094741">
    <property type="component" value="Unassembled WGS sequence"/>
</dbReference>
<proteinExistence type="predicted"/>
<dbReference type="EMBL" id="AJYQ02000020">
    <property type="protein sequence ID" value="OEE37244.1"/>
    <property type="molecule type" value="Genomic_DNA"/>
</dbReference>
<evidence type="ECO:0000313" key="2">
    <source>
        <dbReference type="Proteomes" id="UP000094741"/>
    </source>
</evidence>
<comment type="caution">
    <text evidence="1">The sequence shown here is derived from an EMBL/GenBank/DDBJ whole genome shotgun (WGS) entry which is preliminary data.</text>
</comment>
<accession>A0A1E5BII3</accession>
<evidence type="ECO:0000313" key="1">
    <source>
        <dbReference type="EMBL" id="OEE37244.1"/>
    </source>
</evidence>
<reference evidence="1 2" key="1">
    <citation type="journal article" date="2012" name="Science">
        <title>Ecological populations of bacteria act as socially cohesive units of antibiotic production and resistance.</title>
        <authorList>
            <person name="Cordero O.X."/>
            <person name="Wildschutte H."/>
            <person name="Kirkup B."/>
            <person name="Proehl S."/>
            <person name="Ngo L."/>
            <person name="Hussain F."/>
            <person name="Le Roux F."/>
            <person name="Mincer T."/>
            <person name="Polz M.F."/>
        </authorList>
    </citation>
    <scope>NUCLEOTIDE SEQUENCE [LARGE SCALE GENOMIC DNA]</scope>
    <source>
        <strain evidence="1 2">ZF-129</strain>
    </source>
</reference>
<dbReference type="STRING" id="1187848.A1QO_03840"/>
<dbReference type="AlphaFoldDB" id="A0A1E5BII3"/>
<name>A0A1E5BII3_9VIBR</name>
<sequence>MNVIKNRITPYQSKALSQNTLTNTGKVMKTVVAEFASPREEPNELSKLVIKQLAEMDIDVILLELDDNDDNLFLSIRDNGELYHNPYLRIRLDNEYYRDTAVYFVDLMLRQHSGGDIAHGSVDCELEILPTEINQYIHPICQIYIEYTKKGTL</sequence>
<organism evidence="1 2">
    <name type="scientific">Vibrio genomosp. F10 str. ZF-129</name>
    <dbReference type="NCBI Taxonomy" id="1187848"/>
    <lineage>
        <taxon>Bacteria</taxon>
        <taxon>Pseudomonadati</taxon>
        <taxon>Pseudomonadota</taxon>
        <taxon>Gammaproteobacteria</taxon>
        <taxon>Vibrionales</taxon>
        <taxon>Vibrionaceae</taxon>
        <taxon>Vibrio</taxon>
    </lineage>
</organism>
<protein>
    <submittedName>
        <fullName evidence="1">Uncharacterized protein</fullName>
    </submittedName>
</protein>
<gene>
    <name evidence="1" type="ORF">A1QO_03840</name>
</gene>